<evidence type="ECO:0000313" key="4">
    <source>
        <dbReference type="Proteomes" id="UP001142444"/>
    </source>
</evidence>
<name>A0A9X4G6T4_ACTEU</name>
<organism evidence="3 4">
    <name type="scientific">Actinobacillus equuli subsp. equuli</name>
    <dbReference type="NCBI Taxonomy" id="202947"/>
    <lineage>
        <taxon>Bacteria</taxon>
        <taxon>Pseudomonadati</taxon>
        <taxon>Pseudomonadota</taxon>
        <taxon>Gammaproteobacteria</taxon>
        <taxon>Pasteurellales</taxon>
        <taxon>Pasteurellaceae</taxon>
        <taxon>Actinobacillus</taxon>
    </lineage>
</organism>
<dbReference type="RefSeq" id="WP_275218508.1">
    <property type="nucleotide sequence ID" value="NZ_JAPHVQ010000016.1"/>
</dbReference>
<accession>A0A9X4G6T4</accession>
<evidence type="ECO:0000313" key="3">
    <source>
        <dbReference type="EMBL" id="MDE8035716.1"/>
    </source>
</evidence>
<dbReference type="EMBL" id="JAPHVQ010000016">
    <property type="protein sequence ID" value="MDE8035716.1"/>
    <property type="molecule type" value="Genomic_DNA"/>
</dbReference>
<sequence length="122" mass="13293">MKKVLVLTTLLSLSAASMANFEGSAAQQGGFSGEGAKTAPTSVAQALEAWDDAPVKLTGYITKQIDHDEFYFKDASGEIKIEVEDYAWNGQNVTPKDKITIEGKVDKNDWSKSTIDVYSIKK</sequence>
<reference evidence="3" key="2">
    <citation type="journal article" date="2023" name="Pathogens">
        <title>Pathological Features and Genomic Characterization of an Actinobacillus equuli subsp. equuli Bearing Unique Virulence-Associated Genes from an Adult Horse with Pleuropneumonia.</title>
        <authorList>
            <person name="Kamali M."/>
            <person name="Carossino M."/>
            <person name="Del Piero F."/>
            <person name="Peak L."/>
            <person name="Mitchell M.S."/>
            <person name="Willette J."/>
            <person name="Baker R."/>
            <person name="Li F."/>
            <person name="Kenez A."/>
            <person name="Balasuriya U.B.R."/>
            <person name="Go Y.Y."/>
        </authorList>
    </citation>
    <scope>NUCLEOTIDE SEQUENCE</scope>
    <source>
        <strain evidence="3">4524</strain>
    </source>
</reference>
<feature type="chain" id="PRO_5040842565" evidence="2">
    <location>
        <begin position="20"/>
        <end position="122"/>
    </location>
</feature>
<dbReference type="AlphaFoldDB" id="A0A9X4G6T4"/>
<keyword evidence="4" id="KW-1185">Reference proteome</keyword>
<dbReference type="Gene3D" id="2.40.50.200">
    <property type="entry name" value="Bacterial OB-fold"/>
    <property type="match status" value="1"/>
</dbReference>
<dbReference type="Proteomes" id="UP001142444">
    <property type="component" value="Unassembled WGS sequence"/>
</dbReference>
<dbReference type="NCBIfam" id="NF033674">
    <property type="entry name" value="stress_OB_fold"/>
    <property type="match status" value="1"/>
</dbReference>
<evidence type="ECO:0000256" key="1">
    <source>
        <dbReference type="ARBA" id="ARBA00022729"/>
    </source>
</evidence>
<dbReference type="InterPro" id="IPR036700">
    <property type="entry name" value="BOBF_sf"/>
</dbReference>
<proteinExistence type="predicted"/>
<reference evidence="3" key="1">
    <citation type="submission" date="2022-11" db="EMBL/GenBank/DDBJ databases">
        <authorList>
            <person name="Kamali M."/>
            <person name="Peak L."/>
            <person name="Go Y.Y."/>
            <person name="Balasuriya U.B.R."/>
            <person name="Carossino M."/>
        </authorList>
    </citation>
    <scope>NUCLEOTIDE SEQUENCE</scope>
    <source>
        <strain evidence="3">4524</strain>
    </source>
</reference>
<keyword evidence="1 2" id="KW-0732">Signal</keyword>
<dbReference type="PANTHER" id="PTHR36571:SF1">
    <property type="entry name" value="PROTEIN YGIW"/>
    <property type="match status" value="1"/>
</dbReference>
<dbReference type="InterPro" id="IPR005220">
    <property type="entry name" value="CarO-like"/>
</dbReference>
<dbReference type="PANTHER" id="PTHR36571">
    <property type="entry name" value="PROTEIN YGIW"/>
    <property type="match status" value="1"/>
</dbReference>
<gene>
    <name evidence="3" type="ORF">OQ257_11175</name>
</gene>
<feature type="signal peptide" evidence="2">
    <location>
        <begin position="1"/>
        <end position="19"/>
    </location>
</feature>
<protein>
    <submittedName>
        <fullName evidence="3">NirD/YgiW/YdeI family stress tolerance protein</fullName>
    </submittedName>
</protein>
<evidence type="ECO:0000256" key="2">
    <source>
        <dbReference type="SAM" id="SignalP"/>
    </source>
</evidence>
<dbReference type="Pfam" id="PF04076">
    <property type="entry name" value="BOF"/>
    <property type="match status" value="1"/>
</dbReference>
<dbReference type="SUPFAM" id="SSF101756">
    <property type="entry name" value="Hypothetical protein YgiW"/>
    <property type="match status" value="1"/>
</dbReference>
<comment type="caution">
    <text evidence="3">The sequence shown here is derived from an EMBL/GenBank/DDBJ whole genome shotgun (WGS) entry which is preliminary data.</text>
</comment>